<evidence type="ECO:0000313" key="2">
    <source>
        <dbReference type="EMBL" id="CDY71723.1"/>
    </source>
</evidence>
<reference evidence="2" key="2">
    <citation type="submission" date="2014-06" db="EMBL/GenBank/DDBJ databases">
        <authorList>
            <person name="Genoscope - CEA"/>
        </authorList>
    </citation>
    <scope>NUCLEOTIDE SEQUENCE</scope>
</reference>
<protein>
    <submittedName>
        <fullName evidence="2">BnaCnng74130D protein</fullName>
    </submittedName>
</protein>
<gene>
    <name evidence="2" type="primary">BnaCnng74130D</name>
    <name evidence="2" type="ORF">GSBRNA2T00019675001</name>
</gene>
<dbReference type="EMBL" id="LK047127">
    <property type="protein sequence ID" value="CDY71723.1"/>
    <property type="molecule type" value="Genomic_DNA"/>
</dbReference>
<feature type="compositionally biased region" description="Polar residues" evidence="1">
    <location>
        <begin position="17"/>
        <end position="27"/>
    </location>
</feature>
<organism evidence="2">
    <name type="scientific">Brassica napus</name>
    <name type="common">Rape</name>
    <dbReference type="NCBI Taxonomy" id="3708"/>
    <lineage>
        <taxon>Eukaryota</taxon>
        <taxon>Viridiplantae</taxon>
        <taxon>Streptophyta</taxon>
        <taxon>Embryophyta</taxon>
        <taxon>Tracheophyta</taxon>
        <taxon>Spermatophyta</taxon>
        <taxon>Magnoliopsida</taxon>
        <taxon>eudicotyledons</taxon>
        <taxon>Gunneridae</taxon>
        <taxon>Pentapetalae</taxon>
        <taxon>rosids</taxon>
        <taxon>malvids</taxon>
        <taxon>Brassicales</taxon>
        <taxon>Brassicaceae</taxon>
        <taxon>Brassiceae</taxon>
        <taxon>Brassica</taxon>
    </lineage>
</organism>
<accession>A0A078JVW5</accession>
<reference evidence="2" key="1">
    <citation type="journal article" date="2014" name="Science">
        <title>Plant genetics. Early allopolyploid evolution in the post-Neolithic Brassica napus oilseed genome.</title>
        <authorList>
            <person name="Chalhoub B."/>
            <person name="Denoeud F."/>
            <person name="Liu S."/>
            <person name="Parkin I.A."/>
            <person name="Tang H."/>
            <person name="Wang X."/>
            <person name="Chiquet J."/>
            <person name="Belcram H."/>
            <person name="Tong C."/>
            <person name="Samans B."/>
            <person name="Correa M."/>
            <person name="Da Silva C."/>
            <person name="Just J."/>
            <person name="Falentin C."/>
            <person name="Koh C.S."/>
            <person name="Le Clainche I."/>
            <person name="Bernard M."/>
            <person name="Bento P."/>
            <person name="Noel B."/>
            <person name="Labadie K."/>
            <person name="Alberti A."/>
            <person name="Charles M."/>
            <person name="Arnaud D."/>
            <person name="Guo H."/>
            <person name="Daviaud C."/>
            <person name="Alamery S."/>
            <person name="Jabbari K."/>
            <person name="Zhao M."/>
            <person name="Edger P.P."/>
            <person name="Chelaifa H."/>
            <person name="Tack D."/>
            <person name="Lassalle G."/>
            <person name="Mestiri I."/>
            <person name="Schnel N."/>
            <person name="Le Paslier M.C."/>
            <person name="Fan G."/>
            <person name="Renault V."/>
            <person name="Bayer P.E."/>
            <person name="Golicz A.A."/>
            <person name="Manoli S."/>
            <person name="Lee T.H."/>
            <person name="Thi V.H."/>
            <person name="Chalabi S."/>
            <person name="Hu Q."/>
            <person name="Fan C."/>
            <person name="Tollenaere R."/>
            <person name="Lu Y."/>
            <person name="Battail C."/>
            <person name="Shen J."/>
            <person name="Sidebottom C.H."/>
            <person name="Wang X."/>
            <person name="Canaguier A."/>
            <person name="Chauveau A."/>
            <person name="Berard A."/>
            <person name="Deniot G."/>
            <person name="Guan M."/>
            <person name="Liu Z."/>
            <person name="Sun F."/>
            <person name="Lim Y.P."/>
            <person name="Lyons E."/>
            <person name="Town C.D."/>
            <person name="Bancroft I."/>
            <person name="Wang X."/>
            <person name="Meng J."/>
            <person name="Ma J."/>
            <person name="Pires J.C."/>
            <person name="King G.J."/>
            <person name="Brunel D."/>
            <person name="Delourme R."/>
            <person name="Renard M."/>
            <person name="Aury J.M."/>
            <person name="Adams K.L."/>
            <person name="Batley J."/>
            <person name="Snowdon R.J."/>
            <person name="Tost J."/>
            <person name="Edwards D."/>
            <person name="Zhou Y."/>
            <person name="Hua W."/>
            <person name="Sharpe A.G."/>
            <person name="Paterson A.H."/>
            <person name="Guan C."/>
            <person name="Wincker P."/>
        </authorList>
    </citation>
    <scope>NUCLEOTIDE SEQUENCE [LARGE SCALE GENOMIC DNA]</scope>
</reference>
<feature type="compositionally biased region" description="Basic and acidic residues" evidence="1">
    <location>
        <begin position="1"/>
        <end position="12"/>
    </location>
</feature>
<dbReference type="Gramene" id="CDY71723">
    <property type="protein sequence ID" value="CDY71723"/>
    <property type="gene ID" value="GSBRNA2T00019675001"/>
</dbReference>
<dbReference type="PaxDb" id="3708-A0A078JVW5"/>
<feature type="region of interest" description="Disordered" evidence="1">
    <location>
        <begin position="1"/>
        <end position="27"/>
    </location>
</feature>
<dbReference type="AlphaFoldDB" id="A0A078JVW5"/>
<evidence type="ECO:0000256" key="1">
    <source>
        <dbReference type="SAM" id="MobiDB-lite"/>
    </source>
</evidence>
<sequence length="27" mass="3102">MEEQRGHEKDKIPCLNTGDTGIRQTML</sequence>
<name>A0A078JVW5_BRANA</name>
<proteinExistence type="predicted"/>